<keyword evidence="7" id="KW-1185">Reference proteome</keyword>
<dbReference type="Proteomes" id="UP001326613">
    <property type="component" value="Chromosome"/>
</dbReference>
<evidence type="ECO:0000256" key="2">
    <source>
        <dbReference type="ARBA" id="ARBA00023267"/>
    </source>
</evidence>
<evidence type="ECO:0000259" key="5">
    <source>
        <dbReference type="PROSITE" id="PS51733"/>
    </source>
</evidence>
<dbReference type="InterPro" id="IPR004143">
    <property type="entry name" value="BPL_LPL_catalytic"/>
</dbReference>
<evidence type="ECO:0000256" key="3">
    <source>
        <dbReference type="ARBA" id="ARBA00024227"/>
    </source>
</evidence>
<feature type="domain" description="BPL/LPL catalytic" evidence="5">
    <location>
        <begin position="6"/>
        <end position="190"/>
    </location>
</feature>
<proteinExistence type="predicted"/>
<dbReference type="EMBL" id="CP112932">
    <property type="protein sequence ID" value="WPY00245.1"/>
    <property type="molecule type" value="Genomic_DNA"/>
</dbReference>
<dbReference type="SUPFAM" id="SSF55681">
    <property type="entry name" value="Class II aaRS and biotin synthetases"/>
    <property type="match status" value="1"/>
</dbReference>
<evidence type="ECO:0000313" key="6">
    <source>
        <dbReference type="EMBL" id="WPY00245.1"/>
    </source>
</evidence>
<dbReference type="Pfam" id="PF03099">
    <property type="entry name" value="BPL_LplA_LipB"/>
    <property type="match status" value="1"/>
</dbReference>
<dbReference type="PROSITE" id="PS51733">
    <property type="entry name" value="BPL_LPL_CATALYTIC"/>
    <property type="match status" value="1"/>
</dbReference>
<accession>A0ABZ0UQC2</accession>
<sequence>MHLPWLKKYNLLIFDEIDSTNSEAIRLAKAGVTGNFVIWAQSQTAGRGKYSKKWYSEPGNFYASILLEKNIPIEIQPQLSFVTALAVYDTVIAIAKSANLTLTIGLKWPNDVLVDSKKIAGILLESIKLSNSGYLIIGVGINLRSNPLDIDQPATNLFNFGIDQVGSDQTLHLFISFFEKYFSMWQQQGFMPIRQLWLKKANKLNKVITIDDGKNRISGRFQDIDLTGNIRIKLACGQIYSLSAGEVFFGS</sequence>
<dbReference type="Pfam" id="PF02237">
    <property type="entry name" value="BPL_C"/>
    <property type="match status" value="1"/>
</dbReference>
<gene>
    <name evidence="6" type="ORF">Trichorick_00117</name>
</gene>
<dbReference type="InterPro" id="IPR045864">
    <property type="entry name" value="aa-tRNA-synth_II/BPL/LPL"/>
</dbReference>
<dbReference type="RefSeq" id="WP_323738334.1">
    <property type="nucleotide sequence ID" value="NZ_CP112932.1"/>
</dbReference>
<dbReference type="Gene3D" id="3.30.930.10">
    <property type="entry name" value="Bira Bifunctional Protein, Domain 2"/>
    <property type="match status" value="1"/>
</dbReference>
<evidence type="ECO:0000256" key="4">
    <source>
        <dbReference type="ARBA" id="ARBA00047846"/>
    </source>
</evidence>
<dbReference type="PANTHER" id="PTHR12835:SF5">
    <property type="entry name" value="BIOTIN--PROTEIN LIGASE"/>
    <property type="match status" value="1"/>
</dbReference>
<evidence type="ECO:0000313" key="7">
    <source>
        <dbReference type="Proteomes" id="UP001326613"/>
    </source>
</evidence>
<dbReference type="EC" id="6.3.4.15" evidence="3"/>
<dbReference type="InterPro" id="IPR003142">
    <property type="entry name" value="BPL_C"/>
</dbReference>
<organism evidence="6 7">
    <name type="scientific">Candidatus Trichorickettsia mobilis</name>
    <dbReference type="NCBI Taxonomy" id="1346319"/>
    <lineage>
        <taxon>Bacteria</taxon>
        <taxon>Pseudomonadati</taxon>
        <taxon>Pseudomonadota</taxon>
        <taxon>Alphaproteobacteria</taxon>
        <taxon>Rickettsiales</taxon>
        <taxon>Rickettsiaceae</taxon>
        <taxon>Rickettsieae</taxon>
        <taxon>Candidatus Trichorickettsia</taxon>
    </lineage>
</organism>
<reference evidence="6 7" key="1">
    <citation type="submission" date="2022-10" db="EMBL/GenBank/DDBJ databases">
        <title>Host association and intracellularity evolved multiple times independently in the Rickettsiales.</title>
        <authorList>
            <person name="Castelli M."/>
            <person name="Nardi T."/>
            <person name="Gammuto L."/>
            <person name="Bellinzona G."/>
            <person name="Sabaneyeva E."/>
            <person name="Potekhin A."/>
            <person name="Serra V."/>
            <person name="Petroni G."/>
            <person name="Sassera D."/>
        </authorList>
    </citation>
    <scope>NUCLEOTIDE SEQUENCE [LARGE SCALE GENOMIC DNA]</scope>
    <source>
        <strain evidence="6 7">Kr 154-4</strain>
    </source>
</reference>
<dbReference type="GO" id="GO:0016874">
    <property type="term" value="F:ligase activity"/>
    <property type="evidence" value="ECO:0007669"/>
    <property type="project" value="UniProtKB-KW"/>
</dbReference>
<dbReference type="InterPro" id="IPR004408">
    <property type="entry name" value="Biotin_CoA_COase_ligase"/>
</dbReference>
<name>A0ABZ0UQC2_9RICK</name>
<comment type="catalytic activity">
    <reaction evidence="4">
        <text>biotin + L-lysyl-[protein] + ATP = N(6)-biotinyl-L-lysyl-[protein] + AMP + diphosphate + H(+)</text>
        <dbReference type="Rhea" id="RHEA:11756"/>
        <dbReference type="Rhea" id="RHEA-COMP:9752"/>
        <dbReference type="Rhea" id="RHEA-COMP:10505"/>
        <dbReference type="ChEBI" id="CHEBI:15378"/>
        <dbReference type="ChEBI" id="CHEBI:29969"/>
        <dbReference type="ChEBI" id="CHEBI:30616"/>
        <dbReference type="ChEBI" id="CHEBI:33019"/>
        <dbReference type="ChEBI" id="CHEBI:57586"/>
        <dbReference type="ChEBI" id="CHEBI:83144"/>
        <dbReference type="ChEBI" id="CHEBI:456215"/>
        <dbReference type="EC" id="6.3.4.15"/>
    </reaction>
</comment>
<keyword evidence="1 6" id="KW-0436">Ligase</keyword>
<dbReference type="PANTHER" id="PTHR12835">
    <property type="entry name" value="BIOTIN PROTEIN LIGASE"/>
    <property type="match status" value="1"/>
</dbReference>
<dbReference type="CDD" id="cd16442">
    <property type="entry name" value="BPL"/>
    <property type="match status" value="1"/>
</dbReference>
<keyword evidence="2" id="KW-0092">Biotin</keyword>
<evidence type="ECO:0000256" key="1">
    <source>
        <dbReference type="ARBA" id="ARBA00022598"/>
    </source>
</evidence>
<dbReference type="NCBIfam" id="TIGR00121">
    <property type="entry name" value="birA_ligase"/>
    <property type="match status" value="1"/>
</dbReference>
<protein>
    <recommendedName>
        <fullName evidence="3">biotin--[biotin carboxyl-carrier protein] ligase</fullName>
        <ecNumber evidence="3">6.3.4.15</ecNumber>
    </recommendedName>
</protein>